<evidence type="ECO:0000313" key="2">
    <source>
        <dbReference type="Proteomes" id="UP000699985"/>
    </source>
</evidence>
<dbReference type="SUPFAM" id="SSF63829">
    <property type="entry name" value="Calcium-dependent phosphotriesterase"/>
    <property type="match status" value="1"/>
</dbReference>
<accession>A0A966HKS5</accession>
<reference evidence="1" key="1">
    <citation type="submission" date="2018-10" db="EMBL/GenBank/DDBJ databases">
        <title>Iterative Subtractive Binning of Freshwater Chronoseries Metagenomes Recovers Nearly Complete Genomes from over Four Hundred Novel Species.</title>
        <authorList>
            <person name="Rodriguez-R L.M."/>
            <person name="Tsementzi D."/>
            <person name="Luo C."/>
            <person name="Konstantinidis K.T."/>
        </authorList>
    </citation>
    <scope>NUCLEOTIDE SEQUENCE</scope>
    <source>
        <strain evidence="1">WB8_1A_003</strain>
    </source>
</reference>
<evidence type="ECO:0000313" key="1">
    <source>
        <dbReference type="EMBL" id="NCU50337.1"/>
    </source>
</evidence>
<dbReference type="Proteomes" id="UP000699985">
    <property type="component" value="Unassembled WGS sequence"/>
</dbReference>
<dbReference type="InterPro" id="IPR008557">
    <property type="entry name" value="PhoX"/>
</dbReference>
<dbReference type="EMBL" id="RGMI01000022">
    <property type="protein sequence ID" value="NCU50337.1"/>
    <property type="molecule type" value="Genomic_DNA"/>
</dbReference>
<gene>
    <name evidence="1" type="ORF">EBX29_00960</name>
</gene>
<dbReference type="PANTHER" id="PTHR35399:SF2">
    <property type="entry name" value="DUF839 DOMAIN-CONTAINING PROTEIN"/>
    <property type="match status" value="1"/>
</dbReference>
<dbReference type="PROSITE" id="PS51318">
    <property type="entry name" value="TAT"/>
    <property type="match status" value="1"/>
</dbReference>
<name>A0A966HKS5_9PROT</name>
<dbReference type="InterPro" id="IPR006311">
    <property type="entry name" value="TAT_signal"/>
</dbReference>
<comment type="caution">
    <text evidence="1">The sequence shown here is derived from an EMBL/GenBank/DDBJ whole genome shotgun (WGS) entry which is preliminary data.</text>
</comment>
<sequence>MFQLKSTNQTLTEKRISFDEFDEIVNPPKQTVDFDNIISAVISRRQALKVVSIAGASAGMFAFMHATPFSFNNAQAKEILLDFKEVSANALDTITVPENFKWDVVISWGDPMWSKGKDFDHKTAGTFESQLLSFGDNNDGMFIFEHKGKTILAVNNEYVNNDLLHYANPSKKPENENDIKKNKYAHGVSIVEIENKSGKWKIVKDSVYNRKITPDTDIEITGPARGHTLLSTDADLRAQKVKGTFNNCASGKTPWGTYLTCEENFNGYFMSSDANEKVSAEFKRYGINTKDWGYGWGKYDDRFDFSKVPNEPNRHGYVVEIDPTKPDSTPKKRTALGRFKHENAEVVLTKDNRVVVYLGDDERGEFVYKFIADTKYDPKKDNSNILENGTLYVGKFNDDGSGSWLVLDEKSTGMKKAEICVHTRQAGSKVGGTTMDRPEWVASHPHKAEVYVALTNNTNRGKSEAMPINAANPRADNKYGQIVRWIPENDDHANDKFKWDIFLLAGNPKVHANNNAGSKNINTDNMFNSPDGIGFDSHGGLWIQTDGNYSNKGDYEGQGNNSMLYADPQTGKVKRFLVGPVGCEITGLCFSTDKKTMFVGIQHPGEDGSGSHFPGAKDSIPRSSVIAVSKKDNQAFL</sequence>
<dbReference type="InterPro" id="IPR011042">
    <property type="entry name" value="6-blade_b-propeller_TolB-like"/>
</dbReference>
<dbReference type="AlphaFoldDB" id="A0A966HKS5"/>
<dbReference type="Pfam" id="PF05787">
    <property type="entry name" value="PhoX"/>
    <property type="match status" value="1"/>
</dbReference>
<proteinExistence type="predicted"/>
<organism evidence="1 2">
    <name type="scientific">Candidatus Fonsibacter lacus</name>
    <dbReference type="NCBI Taxonomy" id="2576439"/>
    <lineage>
        <taxon>Bacteria</taxon>
        <taxon>Pseudomonadati</taxon>
        <taxon>Pseudomonadota</taxon>
        <taxon>Alphaproteobacteria</taxon>
        <taxon>Candidatus Pelagibacterales</taxon>
        <taxon>Candidatus Pelagibacterales incertae sedis</taxon>
        <taxon>Candidatus Fonsibacter</taxon>
    </lineage>
</organism>
<protein>
    <submittedName>
        <fullName evidence="1">PhoX family phosphatase</fullName>
    </submittedName>
</protein>
<dbReference type="Gene3D" id="2.120.10.30">
    <property type="entry name" value="TolB, C-terminal domain"/>
    <property type="match status" value="1"/>
</dbReference>
<dbReference type="PANTHER" id="PTHR35399">
    <property type="entry name" value="SLR8030 PROTEIN"/>
    <property type="match status" value="1"/>
</dbReference>